<dbReference type="Gene3D" id="3.80.10.10">
    <property type="entry name" value="Ribonuclease Inhibitor"/>
    <property type="match status" value="2"/>
</dbReference>
<dbReference type="InterPro" id="IPR006553">
    <property type="entry name" value="Leu-rich_rpt_Cys-con_subtyp"/>
</dbReference>
<dbReference type="AlphaFoldDB" id="A0AAV7KJ69"/>
<sequence length="520" mass="59030">MVRKLYDLCILAIELNLKHIPKLRINLPGYLRELLLHRLALHNHLSPPHKPYVTYNLFSDSLKHINFSYCTQITDDLFCLLNDCGCKLTSFCLNTSLGFSVEGLANFLLAQDELEILKLKRLHTLSLLDSFEGKIRSTRLSELSFTYCDFMTDKILCSIGLYSKGITKLRLERMKLITDEGVVGLLKQQTEGKLIIFKVYRMFELSGKTLDSFSEFSPKLEQLIIPNCTKVSLLSIYTVLSKCGNLKVLDIPITTNLTGETFGEIISQKWNSLQQLNISGNTIVPETMALLSVAFPNLKKFYFGGTEINNSIFEQLLMNFNGLTTFDCMYCRNADQKTSELISEYCHSLETLAIGAWKLDGEGLLPLFEENRALKLTSIELTGCKNTSPRVLNSLIGNCKNLEVLFLRGINAVDDQTVYDIANNLKQLKKISFRGCTHILLEESLVELILECRMLQMIGFPGLLCVRDRLIYVIADNLFDLEVLYIDGCNYVSSHALDYLRRKTTSTLYIEHKLVGAIHI</sequence>
<organism evidence="1 2">
    <name type="scientific">Oopsacas minuta</name>
    <dbReference type="NCBI Taxonomy" id="111878"/>
    <lineage>
        <taxon>Eukaryota</taxon>
        <taxon>Metazoa</taxon>
        <taxon>Porifera</taxon>
        <taxon>Hexactinellida</taxon>
        <taxon>Hexasterophora</taxon>
        <taxon>Lyssacinosida</taxon>
        <taxon>Leucopsacidae</taxon>
        <taxon>Oopsacas</taxon>
    </lineage>
</organism>
<name>A0AAV7KJ69_9METZ</name>
<evidence type="ECO:0000313" key="1">
    <source>
        <dbReference type="EMBL" id="KAI6660975.1"/>
    </source>
</evidence>
<reference evidence="1 2" key="1">
    <citation type="journal article" date="2023" name="BMC Biol.">
        <title>The compact genome of the sponge Oopsacas minuta (Hexactinellida) is lacking key metazoan core genes.</title>
        <authorList>
            <person name="Santini S."/>
            <person name="Schenkelaars Q."/>
            <person name="Jourda C."/>
            <person name="Duchesne M."/>
            <person name="Belahbib H."/>
            <person name="Rocher C."/>
            <person name="Selva M."/>
            <person name="Riesgo A."/>
            <person name="Vervoort M."/>
            <person name="Leys S.P."/>
            <person name="Kodjabachian L."/>
            <person name="Le Bivic A."/>
            <person name="Borchiellini C."/>
            <person name="Claverie J.M."/>
            <person name="Renard E."/>
        </authorList>
    </citation>
    <scope>NUCLEOTIDE SEQUENCE [LARGE SCALE GENOMIC DNA]</scope>
    <source>
        <strain evidence="1">SPO-2</strain>
    </source>
</reference>
<protein>
    <submittedName>
        <fullName evidence="1">F-box/LRR-repeat protein 2-like isoform X1</fullName>
    </submittedName>
</protein>
<dbReference type="GO" id="GO:0019005">
    <property type="term" value="C:SCF ubiquitin ligase complex"/>
    <property type="evidence" value="ECO:0007669"/>
    <property type="project" value="TreeGrafter"/>
</dbReference>
<comment type="caution">
    <text evidence="1">The sequence shown here is derived from an EMBL/GenBank/DDBJ whole genome shotgun (WGS) entry which is preliminary data.</text>
</comment>
<dbReference type="SMART" id="SM00367">
    <property type="entry name" value="LRR_CC"/>
    <property type="match status" value="6"/>
</dbReference>
<dbReference type="Proteomes" id="UP001165289">
    <property type="component" value="Unassembled WGS sequence"/>
</dbReference>
<dbReference type="SUPFAM" id="SSF52047">
    <property type="entry name" value="RNI-like"/>
    <property type="match status" value="2"/>
</dbReference>
<proteinExistence type="predicted"/>
<dbReference type="InterPro" id="IPR032675">
    <property type="entry name" value="LRR_dom_sf"/>
</dbReference>
<evidence type="ECO:0000313" key="2">
    <source>
        <dbReference type="Proteomes" id="UP001165289"/>
    </source>
</evidence>
<dbReference type="GO" id="GO:0031146">
    <property type="term" value="P:SCF-dependent proteasomal ubiquitin-dependent protein catabolic process"/>
    <property type="evidence" value="ECO:0007669"/>
    <property type="project" value="TreeGrafter"/>
</dbReference>
<gene>
    <name evidence="1" type="ORF">LOD99_13698</name>
</gene>
<dbReference type="EMBL" id="JAKMXF010000022">
    <property type="protein sequence ID" value="KAI6660975.1"/>
    <property type="molecule type" value="Genomic_DNA"/>
</dbReference>
<keyword evidence="2" id="KW-1185">Reference proteome</keyword>
<accession>A0AAV7KJ69</accession>
<dbReference type="PANTHER" id="PTHR13318">
    <property type="entry name" value="PARTNER OF PAIRED, ISOFORM B-RELATED"/>
    <property type="match status" value="1"/>
</dbReference>